<feature type="transmembrane region" description="Helical" evidence="1">
    <location>
        <begin position="349"/>
        <end position="368"/>
    </location>
</feature>
<feature type="transmembrane region" description="Helical" evidence="1">
    <location>
        <begin position="374"/>
        <end position="393"/>
    </location>
</feature>
<keyword evidence="1" id="KW-1133">Transmembrane helix</keyword>
<feature type="transmembrane region" description="Helical" evidence="1">
    <location>
        <begin position="240"/>
        <end position="259"/>
    </location>
</feature>
<keyword evidence="3" id="KW-1185">Reference proteome</keyword>
<comment type="caution">
    <text evidence="2">The sequence shown here is derived from an EMBL/GenBank/DDBJ whole genome shotgun (WGS) entry which is preliminary data.</text>
</comment>
<feature type="transmembrane region" description="Helical" evidence="1">
    <location>
        <begin position="519"/>
        <end position="538"/>
    </location>
</feature>
<feature type="transmembrane region" description="Helical" evidence="1">
    <location>
        <begin position="493"/>
        <end position="512"/>
    </location>
</feature>
<feature type="transmembrane region" description="Helical" evidence="1">
    <location>
        <begin position="849"/>
        <end position="870"/>
    </location>
</feature>
<feature type="transmembrane region" description="Helical" evidence="1">
    <location>
        <begin position="316"/>
        <end position="337"/>
    </location>
</feature>
<feature type="transmembrane region" description="Helical" evidence="1">
    <location>
        <begin position="741"/>
        <end position="760"/>
    </location>
</feature>
<protein>
    <submittedName>
        <fullName evidence="2">Uncharacterized protein</fullName>
    </submittedName>
</protein>
<feature type="transmembrane region" description="Helical" evidence="1">
    <location>
        <begin position="169"/>
        <end position="187"/>
    </location>
</feature>
<proteinExistence type="predicted"/>
<feature type="transmembrane region" description="Helical" evidence="1">
    <location>
        <begin position="905"/>
        <end position="922"/>
    </location>
</feature>
<reference evidence="2 3" key="1">
    <citation type="submission" date="2024-08" db="EMBL/GenBank/DDBJ databases">
        <title>Mycobacterium servetensis sp. nov., a novel rapid-growing mycobacterial species recovered from a human patient in Zaragoza, Spain.</title>
        <authorList>
            <person name="Tristancho-Baro A.I."/>
            <person name="Buenestado-Serrano S."/>
            <person name="Garcia De Viedma D."/>
            <person name="Milagro-Beamonte A."/>
            <person name="Burillo N."/>
            <person name="Sanz S."/>
            <person name="Lopez-Calleja A.I."/>
            <person name="Penas-Utrilla D."/>
            <person name="Guardingo M."/>
            <person name="Garcia M.J."/>
            <person name="Vinuelas-Bayon J."/>
        </authorList>
    </citation>
    <scope>NUCLEOTIDE SEQUENCE [LARGE SCALE GENOMIC DNA]</scope>
    <source>
        <strain evidence="3">HUMS_12744610</strain>
    </source>
</reference>
<feature type="transmembrane region" description="Helical" evidence="1">
    <location>
        <begin position="216"/>
        <end position="234"/>
    </location>
</feature>
<feature type="transmembrane region" description="Helical" evidence="1">
    <location>
        <begin position="102"/>
        <end position="122"/>
    </location>
</feature>
<keyword evidence="1" id="KW-0812">Transmembrane</keyword>
<sequence>MRKVRAVSGAADQVFSSMSNGLIIYAVAVVTPPDKFGQIALLLTLLAAAIGVLRGALGTPLLLTAARDRSDIRREGSFAITSALLASPIVGGIMWAVQGSGIGAPALLIVAATPIVLVGDVLRYVVIAEGRPHVAALWDGVWFAGSAALLVATWLHWSMATAVDLIGGWAALALIALLGLLIGVRVAPRFTQLPAWMADGWQHRARYGTESGLEQTTAFAVLLFAALVLSPGVTAALRGATALLAPLAILTSAIPLVVIPDSRRQNMTPPQVWRSLARIASASTSGAILIGAALYFLPATIGELVLGHTFREAQAITPIIAFEYAVGSWIIAVTIHLRTFNRSADALRLKAGYVLLMILTALGGGMLFRTAAGVAVGIATATTFITAIALLLFKPWARPGDGTTPEFLEPVAPDPLRAIRSGQGAGSGEAGIVAAYRHLRGAVPGPVPAAVKLRLNGRVQSSQALITLWALATMVIFVPAAIIRFTGVPTSSLWLWSLPGIAISGARFAWLLGNGERRLFEVMFWGYSYAFLGLAPLVQLRENDFPDTVPRVDSTYTAAAALIVIVGCCAFLAGAALDNATKLGRSWRATQRSRDVAATFTVNNARLVLLCGFAIFANMYYCSKVGWLLFLKSRTDALNIEANAWGETNVGVIMRSCSCMALLVAFIALMRFRKEAKLANLGGEKISATVMRSNLVLLVIVGLLLANAMNPISNARYLAGTAILAAATAFGLFATTRRFRATSCGFLIGLLVIFPLADAFRVSTQAELKATNPIASLLSPDYDSFAELMNGYLVGAQQGIVPGKQFSGVLLFWLPRTMWTEKPVDTGIYIANMRGYPFTNLSAPLWIEMYLNGGWIPLAAGMFVLGYALHRWDTRLDTEFDVYRMPGLLGCILPFYMMILLRGSLLQAASFLFFIGVFSTFVRERETKTRPGVAAVPRQVRPNRRVELVRTDYVGA</sequence>
<feature type="transmembrane region" description="Helical" evidence="1">
    <location>
        <begin position="279"/>
        <end position="296"/>
    </location>
</feature>
<feature type="transmembrane region" description="Helical" evidence="1">
    <location>
        <begin position="36"/>
        <end position="57"/>
    </location>
</feature>
<dbReference type="EMBL" id="JBGEDP010000001">
    <property type="protein sequence ID" value="MEY8014819.1"/>
    <property type="molecule type" value="Genomic_DNA"/>
</dbReference>
<feature type="transmembrane region" description="Helical" evidence="1">
    <location>
        <begin position="464"/>
        <end position="487"/>
    </location>
</feature>
<evidence type="ECO:0000256" key="1">
    <source>
        <dbReference type="SAM" id="Phobius"/>
    </source>
</evidence>
<feature type="transmembrane region" description="Helical" evidence="1">
    <location>
        <begin position="558"/>
        <end position="577"/>
    </location>
</feature>
<feature type="transmembrane region" description="Helical" evidence="1">
    <location>
        <begin position="650"/>
        <end position="669"/>
    </location>
</feature>
<feature type="transmembrane region" description="Helical" evidence="1">
    <location>
        <begin position="690"/>
        <end position="709"/>
    </location>
</feature>
<evidence type="ECO:0000313" key="3">
    <source>
        <dbReference type="Proteomes" id="UP001564760"/>
    </source>
</evidence>
<gene>
    <name evidence="2" type="ORF">AB8998_07260</name>
</gene>
<feature type="transmembrane region" description="Helical" evidence="1">
    <location>
        <begin position="715"/>
        <end position="734"/>
    </location>
</feature>
<feature type="transmembrane region" description="Helical" evidence="1">
    <location>
        <begin position="78"/>
        <end position="96"/>
    </location>
</feature>
<accession>A0ABV4BWY3</accession>
<keyword evidence="1" id="KW-0472">Membrane</keyword>
<organism evidence="2 3">
    <name type="scientific">Mycobacterium servetii</name>
    <dbReference type="NCBI Taxonomy" id="3237418"/>
    <lineage>
        <taxon>Bacteria</taxon>
        <taxon>Bacillati</taxon>
        <taxon>Actinomycetota</taxon>
        <taxon>Actinomycetes</taxon>
        <taxon>Mycobacteriales</taxon>
        <taxon>Mycobacteriaceae</taxon>
        <taxon>Mycobacterium</taxon>
    </lineage>
</organism>
<feature type="transmembrane region" description="Helical" evidence="1">
    <location>
        <begin position="607"/>
        <end position="630"/>
    </location>
</feature>
<name>A0ABV4BWY3_9MYCO</name>
<evidence type="ECO:0000313" key="2">
    <source>
        <dbReference type="EMBL" id="MEY8014819.1"/>
    </source>
</evidence>
<dbReference type="RefSeq" id="WP_369737236.1">
    <property type="nucleotide sequence ID" value="NZ_JBGEDP010000001.1"/>
</dbReference>
<dbReference type="Proteomes" id="UP001564760">
    <property type="component" value="Unassembled WGS sequence"/>
</dbReference>
<feature type="transmembrane region" description="Helical" evidence="1">
    <location>
        <begin position="12"/>
        <end position="30"/>
    </location>
</feature>
<feature type="transmembrane region" description="Helical" evidence="1">
    <location>
        <begin position="882"/>
        <end position="899"/>
    </location>
</feature>
<feature type="transmembrane region" description="Helical" evidence="1">
    <location>
        <begin position="134"/>
        <end position="157"/>
    </location>
</feature>